<sequence>MAEEFDTGVAGLRVELDGPVATLVLDRPERRNAMTLAMWRGLPGVLDRIAARPGVRVLLVTGAQQTFCAGADIAELSEVYADPVRADAYHAENVAAEEALAAFPHPTVAVVHGACVGGGCQLAVACDLRFAAYDARFGITPAKLGVVYPAVPTVRLARLVGPARAKYLLFSGELVSAERAERFGLVDEVLPASELDQRAREFAALLAKRSPQTIGAVKAALAGGPEEAAAAVAPWERRSREAPDVREGLSAFLERREPRF</sequence>
<dbReference type="CDD" id="cd06558">
    <property type="entry name" value="crotonase-like"/>
    <property type="match status" value="1"/>
</dbReference>
<dbReference type="Proteomes" id="UP001596435">
    <property type="component" value="Unassembled WGS sequence"/>
</dbReference>
<dbReference type="PROSITE" id="PS00166">
    <property type="entry name" value="ENOYL_COA_HYDRATASE"/>
    <property type="match status" value="1"/>
</dbReference>
<dbReference type="RefSeq" id="WP_345709844.1">
    <property type="nucleotide sequence ID" value="NZ_BAABKV010000001.1"/>
</dbReference>
<protein>
    <submittedName>
        <fullName evidence="3">Enoyl-CoA hydratase/isomerase family protein</fullName>
    </submittedName>
</protein>
<organism evidence="3 4">
    <name type="scientific">Kitasatospora paranensis</name>
    <dbReference type="NCBI Taxonomy" id="258053"/>
    <lineage>
        <taxon>Bacteria</taxon>
        <taxon>Bacillati</taxon>
        <taxon>Actinomycetota</taxon>
        <taxon>Actinomycetes</taxon>
        <taxon>Kitasatosporales</taxon>
        <taxon>Streptomycetaceae</taxon>
        <taxon>Kitasatospora</taxon>
    </lineage>
</organism>
<reference evidence="4" key="1">
    <citation type="journal article" date="2019" name="Int. J. Syst. Evol. Microbiol.">
        <title>The Global Catalogue of Microorganisms (GCM) 10K type strain sequencing project: providing services to taxonomists for standard genome sequencing and annotation.</title>
        <authorList>
            <consortium name="The Broad Institute Genomics Platform"/>
            <consortium name="The Broad Institute Genome Sequencing Center for Infectious Disease"/>
            <person name="Wu L."/>
            <person name="Ma J."/>
        </authorList>
    </citation>
    <scope>NUCLEOTIDE SEQUENCE [LARGE SCALE GENOMIC DNA]</scope>
    <source>
        <strain evidence="4">CGMCC 1.12859</strain>
    </source>
</reference>
<accession>A0ABW2G5L6</accession>
<dbReference type="InterPro" id="IPR029045">
    <property type="entry name" value="ClpP/crotonase-like_dom_sf"/>
</dbReference>
<dbReference type="PANTHER" id="PTHR42964">
    <property type="entry name" value="ENOYL-COA HYDRATASE"/>
    <property type="match status" value="1"/>
</dbReference>
<dbReference type="EMBL" id="JBHTAJ010000070">
    <property type="protein sequence ID" value="MFC7183512.1"/>
    <property type="molecule type" value="Genomic_DNA"/>
</dbReference>
<name>A0ABW2G5L6_9ACTN</name>
<gene>
    <name evidence="3" type="ORF">ACFQMG_28620</name>
</gene>
<evidence type="ECO:0000256" key="2">
    <source>
        <dbReference type="RuleBase" id="RU003707"/>
    </source>
</evidence>
<dbReference type="InterPro" id="IPR001753">
    <property type="entry name" value="Enoyl-CoA_hydra/iso"/>
</dbReference>
<dbReference type="Gene3D" id="3.90.226.10">
    <property type="entry name" value="2-enoyl-CoA Hydratase, Chain A, domain 1"/>
    <property type="match status" value="1"/>
</dbReference>
<comment type="similarity">
    <text evidence="1 2">Belongs to the enoyl-CoA hydratase/isomerase family.</text>
</comment>
<dbReference type="InterPro" id="IPR051683">
    <property type="entry name" value="Enoyl-CoA_Hydratase/Isomerase"/>
</dbReference>
<keyword evidence="4" id="KW-1185">Reference proteome</keyword>
<comment type="caution">
    <text evidence="3">The sequence shown here is derived from an EMBL/GenBank/DDBJ whole genome shotgun (WGS) entry which is preliminary data.</text>
</comment>
<dbReference type="PANTHER" id="PTHR42964:SF1">
    <property type="entry name" value="POLYKETIDE BIOSYNTHESIS ENOYL-COA HYDRATASE PKSH-RELATED"/>
    <property type="match status" value="1"/>
</dbReference>
<evidence type="ECO:0000313" key="4">
    <source>
        <dbReference type="Proteomes" id="UP001596435"/>
    </source>
</evidence>
<evidence type="ECO:0000256" key="1">
    <source>
        <dbReference type="ARBA" id="ARBA00005254"/>
    </source>
</evidence>
<dbReference type="Pfam" id="PF00378">
    <property type="entry name" value="ECH_1"/>
    <property type="match status" value="1"/>
</dbReference>
<dbReference type="SUPFAM" id="SSF52096">
    <property type="entry name" value="ClpP/crotonase"/>
    <property type="match status" value="1"/>
</dbReference>
<evidence type="ECO:0000313" key="3">
    <source>
        <dbReference type="EMBL" id="MFC7183512.1"/>
    </source>
</evidence>
<proteinExistence type="inferred from homology"/>
<dbReference type="InterPro" id="IPR018376">
    <property type="entry name" value="Enoyl-CoA_hyd/isom_CS"/>
</dbReference>